<evidence type="ECO:0000313" key="2">
    <source>
        <dbReference type="Proteomes" id="UP000886501"/>
    </source>
</evidence>
<dbReference type="EMBL" id="MU118243">
    <property type="protein sequence ID" value="KAF9643321.1"/>
    <property type="molecule type" value="Genomic_DNA"/>
</dbReference>
<gene>
    <name evidence="1" type="ORF">BDM02DRAFT_3132510</name>
</gene>
<comment type="caution">
    <text evidence="1">The sequence shown here is derived from an EMBL/GenBank/DDBJ whole genome shotgun (WGS) entry which is preliminary data.</text>
</comment>
<evidence type="ECO:0000313" key="1">
    <source>
        <dbReference type="EMBL" id="KAF9643321.1"/>
    </source>
</evidence>
<protein>
    <submittedName>
        <fullName evidence="1">Uncharacterized protein</fullName>
    </submittedName>
</protein>
<reference evidence="1" key="1">
    <citation type="submission" date="2019-10" db="EMBL/GenBank/DDBJ databases">
        <authorList>
            <consortium name="DOE Joint Genome Institute"/>
            <person name="Kuo A."/>
            <person name="Miyauchi S."/>
            <person name="Kiss E."/>
            <person name="Drula E."/>
            <person name="Kohler A."/>
            <person name="Sanchez-Garcia M."/>
            <person name="Andreopoulos B."/>
            <person name="Barry K.W."/>
            <person name="Bonito G."/>
            <person name="Buee M."/>
            <person name="Carver A."/>
            <person name="Chen C."/>
            <person name="Cichocki N."/>
            <person name="Clum A."/>
            <person name="Culley D."/>
            <person name="Crous P.W."/>
            <person name="Fauchery L."/>
            <person name="Girlanda M."/>
            <person name="Hayes R."/>
            <person name="Keri Z."/>
            <person name="Labutti K."/>
            <person name="Lipzen A."/>
            <person name="Lombard V."/>
            <person name="Magnuson J."/>
            <person name="Maillard F."/>
            <person name="Morin E."/>
            <person name="Murat C."/>
            <person name="Nolan M."/>
            <person name="Ohm R."/>
            <person name="Pangilinan J."/>
            <person name="Pereira M."/>
            <person name="Perotto S."/>
            <person name="Peter M."/>
            <person name="Riley R."/>
            <person name="Sitrit Y."/>
            <person name="Stielow B."/>
            <person name="Szollosi G."/>
            <person name="Zifcakova L."/>
            <person name="Stursova M."/>
            <person name="Spatafora J.W."/>
            <person name="Tedersoo L."/>
            <person name="Vaario L.-M."/>
            <person name="Yamada A."/>
            <person name="Yan M."/>
            <person name="Wang P."/>
            <person name="Xu J."/>
            <person name="Bruns T."/>
            <person name="Baldrian P."/>
            <person name="Vilgalys R."/>
            <person name="Henrissat B."/>
            <person name="Grigoriev I.V."/>
            <person name="Hibbett D."/>
            <person name="Nagy L.G."/>
            <person name="Martin F.M."/>
        </authorList>
    </citation>
    <scope>NUCLEOTIDE SEQUENCE</scope>
    <source>
        <strain evidence="1">P2</strain>
    </source>
</reference>
<dbReference type="Proteomes" id="UP000886501">
    <property type="component" value="Unassembled WGS sequence"/>
</dbReference>
<organism evidence="1 2">
    <name type="scientific">Thelephora ganbajun</name>
    <name type="common">Ganba fungus</name>
    <dbReference type="NCBI Taxonomy" id="370292"/>
    <lineage>
        <taxon>Eukaryota</taxon>
        <taxon>Fungi</taxon>
        <taxon>Dikarya</taxon>
        <taxon>Basidiomycota</taxon>
        <taxon>Agaricomycotina</taxon>
        <taxon>Agaricomycetes</taxon>
        <taxon>Thelephorales</taxon>
        <taxon>Thelephoraceae</taxon>
        <taxon>Thelephora</taxon>
    </lineage>
</organism>
<proteinExistence type="predicted"/>
<keyword evidence="2" id="KW-1185">Reference proteome</keyword>
<sequence>MRASSHLGVSYERQADKNHLIGSPNPKFWPEIPVAHSPHACLDSPQHLIRHVNTSDWDDPRRFDRFIMVDHFSDAFEQRKVPSIRHPGPVPRHNRDESPSTQTTVRLLVSPGVDTTFSSWHELAHWGIIDIGIPTNGGTSCTPRGYNILAADLDNTQTSRLLTIAKFS</sequence>
<name>A0ACB6Z2F2_THEGA</name>
<accession>A0ACB6Z2F2</accession>
<reference evidence="1" key="2">
    <citation type="journal article" date="2020" name="Nat. Commun.">
        <title>Large-scale genome sequencing of mycorrhizal fungi provides insights into the early evolution of symbiotic traits.</title>
        <authorList>
            <person name="Miyauchi S."/>
            <person name="Kiss E."/>
            <person name="Kuo A."/>
            <person name="Drula E."/>
            <person name="Kohler A."/>
            <person name="Sanchez-Garcia M."/>
            <person name="Morin E."/>
            <person name="Andreopoulos B."/>
            <person name="Barry K.W."/>
            <person name="Bonito G."/>
            <person name="Buee M."/>
            <person name="Carver A."/>
            <person name="Chen C."/>
            <person name="Cichocki N."/>
            <person name="Clum A."/>
            <person name="Culley D."/>
            <person name="Crous P.W."/>
            <person name="Fauchery L."/>
            <person name="Girlanda M."/>
            <person name="Hayes R.D."/>
            <person name="Keri Z."/>
            <person name="LaButti K."/>
            <person name="Lipzen A."/>
            <person name="Lombard V."/>
            <person name="Magnuson J."/>
            <person name="Maillard F."/>
            <person name="Murat C."/>
            <person name="Nolan M."/>
            <person name="Ohm R.A."/>
            <person name="Pangilinan J."/>
            <person name="Pereira M.F."/>
            <person name="Perotto S."/>
            <person name="Peter M."/>
            <person name="Pfister S."/>
            <person name="Riley R."/>
            <person name="Sitrit Y."/>
            <person name="Stielow J.B."/>
            <person name="Szollosi G."/>
            <person name="Zifcakova L."/>
            <person name="Stursova M."/>
            <person name="Spatafora J.W."/>
            <person name="Tedersoo L."/>
            <person name="Vaario L.M."/>
            <person name="Yamada A."/>
            <person name="Yan M."/>
            <person name="Wang P."/>
            <person name="Xu J."/>
            <person name="Bruns T."/>
            <person name="Baldrian P."/>
            <person name="Vilgalys R."/>
            <person name="Dunand C."/>
            <person name="Henrissat B."/>
            <person name="Grigoriev I.V."/>
            <person name="Hibbett D."/>
            <person name="Nagy L.G."/>
            <person name="Martin F.M."/>
        </authorList>
    </citation>
    <scope>NUCLEOTIDE SEQUENCE</scope>
    <source>
        <strain evidence="1">P2</strain>
    </source>
</reference>